<reference evidence="3" key="1">
    <citation type="submission" date="2020-08" db="EMBL/GenBank/DDBJ databases">
        <title>Spodoptera exigua strain:BAW_Kor-Di-RS1 Genome sequencing and assembly.</title>
        <authorList>
            <person name="Kim J."/>
            <person name="Nam H.Y."/>
            <person name="Kwon M."/>
            <person name="Choi J.H."/>
            <person name="Cho S.R."/>
            <person name="Kim G.-H."/>
        </authorList>
    </citation>
    <scope>NUCLEOTIDE SEQUENCE</scope>
    <source>
        <strain evidence="3">BAW_Kor-Di-RS1</strain>
        <tissue evidence="3">Whole-body</tissue>
    </source>
</reference>
<feature type="compositionally biased region" description="Polar residues" evidence="1">
    <location>
        <begin position="57"/>
        <end position="68"/>
    </location>
</feature>
<gene>
    <name evidence="3" type="ORF">HW555_009978</name>
</gene>
<comment type="caution">
    <text evidence="3">The sequence shown here is derived from an EMBL/GenBank/DDBJ whole genome shotgun (WGS) entry which is preliminary data.</text>
</comment>
<name>A0A835L1B0_SPOEX</name>
<dbReference type="EMBL" id="JACKWZ010000234">
    <property type="protein sequence ID" value="KAF9411116.1"/>
    <property type="molecule type" value="Genomic_DNA"/>
</dbReference>
<organism evidence="3 4">
    <name type="scientific">Spodoptera exigua</name>
    <name type="common">Beet armyworm</name>
    <name type="synonym">Noctua fulgens</name>
    <dbReference type="NCBI Taxonomy" id="7107"/>
    <lineage>
        <taxon>Eukaryota</taxon>
        <taxon>Metazoa</taxon>
        <taxon>Ecdysozoa</taxon>
        <taxon>Arthropoda</taxon>
        <taxon>Hexapoda</taxon>
        <taxon>Insecta</taxon>
        <taxon>Pterygota</taxon>
        <taxon>Neoptera</taxon>
        <taxon>Endopterygota</taxon>
        <taxon>Lepidoptera</taxon>
        <taxon>Glossata</taxon>
        <taxon>Ditrysia</taxon>
        <taxon>Noctuoidea</taxon>
        <taxon>Noctuidae</taxon>
        <taxon>Amphipyrinae</taxon>
        <taxon>Spodoptera</taxon>
    </lineage>
</organism>
<keyword evidence="2" id="KW-1133">Transmembrane helix</keyword>
<keyword evidence="2" id="KW-0472">Membrane</keyword>
<feature type="transmembrane region" description="Helical" evidence="2">
    <location>
        <begin position="6"/>
        <end position="26"/>
    </location>
</feature>
<keyword evidence="4" id="KW-1185">Reference proteome</keyword>
<accession>A0A835L1B0</accession>
<feature type="region of interest" description="Disordered" evidence="1">
    <location>
        <begin position="49"/>
        <end position="74"/>
    </location>
</feature>
<proteinExistence type="predicted"/>
<dbReference type="Proteomes" id="UP000648187">
    <property type="component" value="Unassembled WGS sequence"/>
</dbReference>
<evidence type="ECO:0000256" key="1">
    <source>
        <dbReference type="SAM" id="MobiDB-lite"/>
    </source>
</evidence>
<sequence>MAQRSLLVLSPILHAVYISMLWHIYLYEFPVAKVSVVKYARLRIKDHTHGKYDESQECSQSILDPTSDSQDEMNLEDVEDLMTA</sequence>
<keyword evidence="2" id="KW-0812">Transmembrane</keyword>
<evidence type="ECO:0000256" key="2">
    <source>
        <dbReference type="SAM" id="Phobius"/>
    </source>
</evidence>
<evidence type="ECO:0000313" key="4">
    <source>
        <dbReference type="Proteomes" id="UP000648187"/>
    </source>
</evidence>
<protein>
    <submittedName>
        <fullName evidence="3">Uncharacterized protein</fullName>
    </submittedName>
</protein>
<evidence type="ECO:0000313" key="3">
    <source>
        <dbReference type="EMBL" id="KAF9411116.1"/>
    </source>
</evidence>
<dbReference type="AlphaFoldDB" id="A0A835L1B0"/>